<proteinExistence type="predicted"/>
<dbReference type="Proteomes" id="UP001243989">
    <property type="component" value="Unassembled WGS sequence"/>
</dbReference>
<comment type="caution">
    <text evidence="1">The sequence shown here is derived from an EMBL/GenBank/DDBJ whole genome shotgun (WGS) entry which is preliminary data.</text>
</comment>
<name>A0AAI9ZJC8_9PEZI</name>
<dbReference type="GeneID" id="85481386"/>
<keyword evidence="2" id="KW-1185">Reference proteome</keyword>
<gene>
    <name evidence="1" type="ORF">BDP81DRAFT_95591</name>
</gene>
<dbReference type="RefSeq" id="XP_060441337.1">
    <property type="nucleotide sequence ID" value="XM_060596524.1"/>
</dbReference>
<dbReference type="EMBL" id="JAHMHQ010000020">
    <property type="protein sequence ID" value="KAK1625342.1"/>
    <property type="molecule type" value="Genomic_DNA"/>
</dbReference>
<sequence>MGGRVDIGRLWRPAVRRCKIVLTQCLFGAILAYSSCHVTEVRPETKLYLQVMRTNWAWQPTLPHPSPGGSVYLKVRMVSRIQGWSLLHMAFGENLTDC</sequence>
<accession>A0AAI9ZJC8</accession>
<evidence type="ECO:0000313" key="2">
    <source>
        <dbReference type="Proteomes" id="UP001243989"/>
    </source>
</evidence>
<dbReference type="AlphaFoldDB" id="A0AAI9ZJC8"/>
<evidence type="ECO:0000313" key="1">
    <source>
        <dbReference type="EMBL" id="KAK1625342.1"/>
    </source>
</evidence>
<protein>
    <submittedName>
        <fullName evidence="1">Uncharacterized protein</fullName>
    </submittedName>
</protein>
<reference evidence="1" key="1">
    <citation type="submission" date="2021-06" db="EMBL/GenBank/DDBJ databases">
        <title>Comparative genomics, transcriptomics and evolutionary studies reveal genomic signatures of adaptation to plant cell wall in hemibiotrophic fungi.</title>
        <authorList>
            <consortium name="DOE Joint Genome Institute"/>
            <person name="Baroncelli R."/>
            <person name="Diaz J.F."/>
            <person name="Benocci T."/>
            <person name="Peng M."/>
            <person name="Battaglia E."/>
            <person name="Haridas S."/>
            <person name="Andreopoulos W."/>
            <person name="Labutti K."/>
            <person name="Pangilinan J."/>
            <person name="Floch G.L."/>
            <person name="Makela M.R."/>
            <person name="Henrissat B."/>
            <person name="Grigoriev I.V."/>
            <person name="Crouch J.A."/>
            <person name="De Vries R.P."/>
            <person name="Sukno S.A."/>
            <person name="Thon M.R."/>
        </authorList>
    </citation>
    <scope>NUCLEOTIDE SEQUENCE</scope>
    <source>
        <strain evidence="1">CBS 102054</strain>
    </source>
</reference>
<organism evidence="1 2">
    <name type="scientific">Colletotrichum phormii</name>
    <dbReference type="NCBI Taxonomy" id="359342"/>
    <lineage>
        <taxon>Eukaryota</taxon>
        <taxon>Fungi</taxon>
        <taxon>Dikarya</taxon>
        <taxon>Ascomycota</taxon>
        <taxon>Pezizomycotina</taxon>
        <taxon>Sordariomycetes</taxon>
        <taxon>Hypocreomycetidae</taxon>
        <taxon>Glomerellales</taxon>
        <taxon>Glomerellaceae</taxon>
        <taxon>Colletotrichum</taxon>
        <taxon>Colletotrichum acutatum species complex</taxon>
    </lineage>
</organism>